<sequence>MARHFVRSFVIATVLSPFVNAGPCRPSSSSVAVVTTTVESSAATGSATTHTTESSLTESLSGTSTETSFTISESGSTTESGVSTETSLTISESESATKSASASAVSTDTATTLTEQSTQSLSDSSTETTLTASETKSGSISAEQSTSTDSALSTDTTTTASESDSSTGTTLGTTTSTECTVPDPPVYDDPFTATYTEELPATTTEAATTTTEAAATIVQVVPRNFVRRGHPEIFVRDATTEDAPATSEGAATTTETVATTSGDVTTTGETTATSEDTTTTTEGATTTTEDAATTTEDATTTSSETATGCINNMEKPTPEGAVCGARGYVWGGSNDWRYLSEGISSTLLDCYTSCMQKSNCVTFIFEKDMQCSLYAGTITQLSPDRTGVKYYETRCFCDTGIEPAPTCSYDTSIVNGGFDDGKFSPWQEDPNPGGKDPVALRPVPGGEGGTSYRLQTGQFDFDKSMWIYQDVKACPGTRFYCSYRWWWDEYYSIRQNDGSSLVPYVRVYQDDDRIGNRYPIGAVQTKTWISANFQFTIPDSGETRIWFVASSPQGEWINESDDPCVPEWVHRPNSFALDSVYCSS</sequence>
<dbReference type="PROSITE" id="PS50948">
    <property type="entry name" value="PAN"/>
    <property type="match status" value="1"/>
</dbReference>
<reference evidence="4" key="1">
    <citation type="journal article" date="2021" name="Nat. Commun.">
        <title>Genetic determinants of endophytism in the Arabidopsis root mycobiome.</title>
        <authorList>
            <person name="Mesny F."/>
            <person name="Miyauchi S."/>
            <person name="Thiergart T."/>
            <person name="Pickel B."/>
            <person name="Atanasova L."/>
            <person name="Karlsson M."/>
            <person name="Huettel B."/>
            <person name="Barry K.W."/>
            <person name="Haridas S."/>
            <person name="Chen C."/>
            <person name="Bauer D."/>
            <person name="Andreopoulos W."/>
            <person name="Pangilinan J."/>
            <person name="LaButti K."/>
            <person name="Riley R."/>
            <person name="Lipzen A."/>
            <person name="Clum A."/>
            <person name="Drula E."/>
            <person name="Henrissat B."/>
            <person name="Kohler A."/>
            <person name="Grigoriev I.V."/>
            <person name="Martin F.M."/>
            <person name="Hacquard S."/>
        </authorList>
    </citation>
    <scope>NUCLEOTIDE SEQUENCE</scope>
    <source>
        <strain evidence="4">MPI-CAGE-AT-0023</strain>
    </source>
</reference>
<dbReference type="RefSeq" id="XP_046051777.1">
    <property type="nucleotide sequence ID" value="XM_046192210.1"/>
</dbReference>
<evidence type="ECO:0000256" key="1">
    <source>
        <dbReference type="SAM" id="MobiDB-lite"/>
    </source>
</evidence>
<evidence type="ECO:0000313" key="4">
    <source>
        <dbReference type="EMBL" id="KAH7259069.1"/>
    </source>
</evidence>
<feature type="chain" id="PRO_5040284926" description="Apple domain-containing protein" evidence="2">
    <location>
        <begin position="22"/>
        <end position="584"/>
    </location>
</feature>
<comment type="caution">
    <text evidence="4">The sequence shown here is derived from an EMBL/GenBank/DDBJ whole genome shotgun (WGS) entry which is preliminary data.</text>
</comment>
<dbReference type="Proteomes" id="UP000720189">
    <property type="component" value="Unassembled WGS sequence"/>
</dbReference>
<feature type="compositionally biased region" description="Low complexity" evidence="1">
    <location>
        <begin position="145"/>
        <end position="180"/>
    </location>
</feature>
<feature type="compositionally biased region" description="Low complexity" evidence="1">
    <location>
        <begin position="245"/>
        <end position="308"/>
    </location>
</feature>
<dbReference type="OrthoDB" id="5153173at2759"/>
<feature type="region of interest" description="Disordered" evidence="1">
    <location>
        <begin position="238"/>
        <end position="313"/>
    </location>
</feature>
<evidence type="ECO:0000259" key="3">
    <source>
        <dbReference type="PROSITE" id="PS50948"/>
    </source>
</evidence>
<protein>
    <recommendedName>
        <fullName evidence="3">Apple domain-containing protein</fullName>
    </recommendedName>
</protein>
<organism evidence="4 5">
    <name type="scientific">Fusarium redolens</name>
    <dbReference type="NCBI Taxonomy" id="48865"/>
    <lineage>
        <taxon>Eukaryota</taxon>
        <taxon>Fungi</taxon>
        <taxon>Dikarya</taxon>
        <taxon>Ascomycota</taxon>
        <taxon>Pezizomycotina</taxon>
        <taxon>Sordariomycetes</taxon>
        <taxon>Hypocreomycetidae</taxon>
        <taxon>Hypocreales</taxon>
        <taxon>Nectriaceae</taxon>
        <taxon>Fusarium</taxon>
        <taxon>Fusarium redolens species complex</taxon>
    </lineage>
</organism>
<accession>A0A9P9HK38</accession>
<evidence type="ECO:0000313" key="5">
    <source>
        <dbReference type="Proteomes" id="UP000720189"/>
    </source>
</evidence>
<dbReference type="EMBL" id="JAGMUX010000005">
    <property type="protein sequence ID" value="KAH7259069.1"/>
    <property type="molecule type" value="Genomic_DNA"/>
</dbReference>
<feature type="signal peptide" evidence="2">
    <location>
        <begin position="1"/>
        <end position="21"/>
    </location>
</feature>
<keyword evidence="5" id="KW-1185">Reference proteome</keyword>
<keyword evidence="2" id="KW-0732">Signal</keyword>
<dbReference type="InterPro" id="IPR003609">
    <property type="entry name" value="Pan_app"/>
</dbReference>
<dbReference type="GeneID" id="70222164"/>
<feature type="region of interest" description="Disordered" evidence="1">
    <location>
        <begin position="41"/>
        <end position="192"/>
    </location>
</feature>
<evidence type="ECO:0000256" key="2">
    <source>
        <dbReference type="SAM" id="SignalP"/>
    </source>
</evidence>
<name>A0A9P9HK38_FUSRE</name>
<dbReference type="Gene3D" id="2.60.120.260">
    <property type="entry name" value="Galactose-binding domain-like"/>
    <property type="match status" value="1"/>
</dbReference>
<feature type="domain" description="Apple" evidence="3">
    <location>
        <begin position="323"/>
        <end position="395"/>
    </location>
</feature>
<feature type="compositionally biased region" description="Low complexity" evidence="1">
    <location>
        <begin position="41"/>
        <end position="135"/>
    </location>
</feature>
<dbReference type="AlphaFoldDB" id="A0A9P9HK38"/>
<gene>
    <name evidence="4" type="ORF">BKA55DRAFT_562015</name>
</gene>
<proteinExistence type="predicted"/>